<dbReference type="EMBL" id="CADCUM010000070">
    <property type="protein sequence ID" value="CAA9380053.1"/>
    <property type="molecule type" value="Genomic_DNA"/>
</dbReference>
<evidence type="ECO:0000313" key="6">
    <source>
        <dbReference type="EMBL" id="CAA9380053.1"/>
    </source>
</evidence>
<feature type="domain" description="HTH iclR-type" evidence="4">
    <location>
        <begin position="17"/>
        <end position="78"/>
    </location>
</feature>
<protein>
    <submittedName>
        <fullName evidence="6">Transcriptional regulator, IclR family</fullName>
    </submittedName>
</protein>
<dbReference type="Pfam" id="PF01614">
    <property type="entry name" value="IclR_C"/>
    <property type="match status" value="1"/>
</dbReference>
<name>A0A6J4NC04_9ACTN</name>
<dbReference type="GO" id="GO:0045892">
    <property type="term" value="P:negative regulation of DNA-templated transcription"/>
    <property type="evidence" value="ECO:0007669"/>
    <property type="project" value="TreeGrafter"/>
</dbReference>
<feature type="domain" description="IclR-ED" evidence="5">
    <location>
        <begin position="79"/>
        <end position="263"/>
    </location>
</feature>
<dbReference type="Pfam" id="PF09339">
    <property type="entry name" value="HTH_IclR"/>
    <property type="match status" value="1"/>
</dbReference>
<sequence length="271" mass="28651">MQTQFPEGGQEPPAYPIASVNNALRLLLLFREQPRLRLTDACKYLGVAHSTAHRLLAMLAYHGFVRQEPGSRAYVAGPALIEVGLAVLGALNVRDQARPTMETLAAELGETVHLGVLDGIHVRYLEAVESERALRVSARTGSLIPAHCTSLGKALLAAESQAKVGALYPAASEPFPSLTEKSITTAGELASELDRVRARGYAVNLGETEDGVGSVAVTFRDFSGRAAALAVAAPMSRLDDARIAEIGGLLLERGRALEDTPVAGLHSPVEG</sequence>
<dbReference type="SMART" id="SM00346">
    <property type="entry name" value="HTH_ICLR"/>
    <property type="match status" value="1"/>
</dbReference>
<evidence type="ECO:0000256" key="1">
    <source>
        <dbReference type="ARBA" id="ARBA00023015"/>
    </source>
</evidence>
<reference evidence="6" key="1">
    <citation type="submission" date="2020-02" db="EMBL/GenBank/DDBJ databases">
        <authorList>
            <person name="Meier V. D."/>
        </authorList>
    </citation>
    <scope>NUCLEOTIDE SEQUENCE</scope>
    <source>
        <strain evidence="6">AVDCRST_MAG32</strain>
    </source>
</reference>
<proteinExistence type="predicted"/>
<dbReference type="InterPro" id="IPR036390">
    <property type="entry name" value="WH_DNA-bd_sf"/>
</dbReference>
<dbReference type="PROSITE" id="PS51078">
    <property type="entry name" value="ICLR_ED"/>
    <property type="match status" value="1"/>
</dbReference>
<evidence type="ECO:0000259" key="5">
    <source>
        <dbReference type="PROSITE" id="PS51078"/>
    </source>
</evidence>
<dbReference type="GO" id="GO:0003700">
    <property type="term" value="F:DNA-binding transcription factor activity"/>
    <property type="evidence" value="ECO:0007669"/>
    <property type="project" value="TreeGrafter"/>
</dbReference>
<dbReference type="GO" id="GO:0003677">
    <property type="term" value="F:DNA binding"/>
    <property type="evidence" value="ECO:0007669"/>
    <property type="project" value="UniProtKB-KW"/>
</dbReference>
<dbReference type="Gene3D" id="1.10.10.10">
    <property type="entry name" value="Winged helix-like DNA-binding domain superfamily/Winged helix DNA-binding domain"/>
    <property type="match status" value="1"/>
</dbReference>
<dbReference type="PANTHER" id="PTHR30136">
    <property type="entry name" value="HELIX-TURN-HELIX TRANSCRIPTIONAL REGULATOR, ICLR FAMILY"/>
    <property type="match status" value="1"/>
</dbReference>
<keyword evidence="3" id="KW-0804">Transcription</keyword>
<evidence type="ECO:0000256" key="2">
    <source>
        <dbReference type="ARBA" id="ARBA00023125"/>
    </source>
</evidence>
<dbReference type="PANTHER" id="PTHR30136:SF24">
    <property type="entry name" value="HTH-TYPE TRANSCRIPTIONAL REPRESSOR ALLR"/>
    <property type="match status" value="1"/>
</dbReference>
<gene>
    <name evidence="6" type="ORF">AVDCRST_MAG32-1487</name>
</gene>
<evidence type="ECO:0000259" key="4">
    <source>
        <dbReference type="PROSITE" id="PS51077"/>
    </source>
</evidence>
<dbReference type="Gene3D" id="3.30.450.40">
    <property type="match status" value="1"/>
</dbReference>
<dbReference type="SUPFAM" id="SSF46785">
    <property type="entry name" value="Winged helix' DNA-binding domain"/>
    <property type="match status" value="1"/>
</dbReference>
<dbReference type="AlphaFoldDB" id="A0A6J4NC04"/>
<dbReference type="InterPro" id="IPR029016">
    <property type="entry name" value="GAF-like_dom_sf"/>
</dbReference>
<dbReference type="InterPro" id="IPR036388">
    <property type="entry name" value="WH-like_DNA-bd_sf"/>
</dbReference>
<organism evidence="6">
    <name type="scientific">uncultured Nocardioides sp</name>
    <dbReference type="NCBI Taxonomy" id="198441"/>
    <lineage>
        <taxon>Bacteria</taxon>
        <taxon>Bacillati</taxon>
        <taxon>Actinomycetota</taxon>
        <taxon>Actinomycetes</taxon>
        <taxon>Propionibacteriales</taxon>
        <taxon>Nocardioidaceae</taxon>
        <taxon>Nocardioides</taxon>
        <taxon>environmental samples</taxon>
    </lineage>
</organism>
<dbReference type="SUPFAM" id="SSF55781">
    <property type="entry name" value="GAF domain-like"/>
    <property type="match status" value="1"/>
</dbReference>
<accession>A0A6J4NC04</accession>
<keyword evidence="1" id="KW-0805">Transcription regulation</keyword>
<dbReference type="InterPro" id="IPR005471">
    <property type="entry name" value="Tscrpt_reg_IclR_N"/>
</dbReference>
<dbReference type="InterPro" id="IPR050707">
    <property type="entry name" value="HTH_MetabolicPath_Reg"/>
</dbReference>
<evidence type="ECO:0000256" key="3">
    <source>
        <dbReference type="ARBA" id="ARBA00023163"/>
    </source>
</evidence>
<dbReference type="InterPro" id="IPR014757">
    <property type="entry name" value="Tscrpt_reg_IclR_C"/>
</dbReference>
<dbReference type="PROSITE" id="PS51077">
    <property type="entry name" value="HTH_ICLR"/>
    <property type="match status" value="1"/>
</dbReference>
<keyword evidence="2" id="KW-0238">DNA-binding</keyword>